<feature type="region of interest" description="Disordered" evidence="1">
    <location>
        <begin position="27"/>
        <end position="47"/>
    </location>
</feature>
<keyword evidence="3" id="KW-0378">Hydrolase</keyword>
<evidence type="ECO:0000313" key="3">
    <source>
        <dbReference type="EMBL" id="BCX47068.1"/>
    </source>
</evidence>
<proteinExistence type="predicted"/>
<evidence type="ECO:0000259" key="2">
    <source>
        <dbReference type="Pfam" id="PF12706"/>
    </source>
</evidence>
<sequence length="324" mass="36357">MSERFENPWAHPRHRFRDVLRWKLGVEPGDPESGAPDRPARSVPWSPQPLPASGWRATWFGHASFLLEGEGRRILVDPVFSDYCSPFPLPGLKRFVRPPCTLDDLGSVDAVLLSHSHYDHLELPTLRRFGRDTPMVVPEGHGRWLERKGFRQVIELPWWSVGDLLPGIRVTSTPAQHFTARTAFDRNRGHWCGYRIDASGLSLWHAGDSGYCPVFREIGERLGPVDFGMIPIGAYSPRWFMKPVHMTPEEAVEVFRNVGCRRAVGMHWGTFRLTDEPMGEPPIRLRAACEAADVAGFVTGAVGESWEIPLLRSGGATDDGDFTA</sequence>
<evidence type="ECO:0000313" key="4">
    <source>
        <dbReference type="Proteomes" id="UP001374893"/>
    </source>
</evidence>
<dbReference type="Gene3D" id="3.60.15.10">
    <property type="entry name" value="Ribonuclease Z/Hydroxyacylglutathione hydrolase-like"/>
    <property type="match status" value="1"/>
</dbReference>
<dbReference type="RefSeq" id="WP_338689077.1">
    <property type="nucleotide sequence ID" value="NZ_AP024702.1"/>
</dbReference>
<organism evidence="3 4">
    <name type="scientific">Haloferula helveola</name>
    <dbReference type="NCBI Taxonomy" id="490095"/>
    <lineage>
        <taxon>Bacteria</taxon>
        <taxon>Pseudomonadati</taxon>
        <taxon>Verrucomicrobiota</taxon>
        <taxon>Verrucomicrobiia</taxon>
        <taxon>Verrucomicrobiales</taxon>
        <taxon>Verrucomicrobiaceae</taxon>
        <taxon>Haloferula</taxon>
    </lineage>
</organism>
<dbReference type="SUPFAM" id="SSF56281">
    <property type="entry name" value="Metallo-hydrolase/oxidoreductase"/>
    <property type="match status" value="1"/>
</dbReference>
<dbReference type="Pfam" id="PF12706">
    <property type="entry name" value="Lactamase_B_2"/>
    <property type="match status" value="1"/>
</dbReference>
<reference evidence="3 4" key="1">
    <citation type="submission" date="2021-06" db="EMBL/GenBank/DDBJ databases">
        <title>Complete genome of Haloferula helveola possessing various polysaccharide degrading enzymes.</title>
        <authorList>
            <person name="Takami H."/>
            <person name="Huang C."/>
            <person name="Hamasaki K."/>
        </authorList>
    </citation>
    <scope>NUCLEOTIDE SEQUENCE [LARGE SCALE GENOMIC DNA]</scope>
    <source>
        <strain evidence="3 4">CN-1</strain>
    </source>
</reference>
<dbReference type="PANTHER" id="PTHR15032">
    <property type="entry name" value="N-ACYL-PHOSPHATIDYLETHANOLAMINE-HYDROLYZING PHOSPHOLIPASE D"/>
    <property type="match status" value="1"/>
</dbReference>
<dbReference type="GO" id="GO:0016787">
    <property type="term" value="F:hydrolase activity"/>
    <property type="evidence" value="ECO:0007669"/>
    <property type="project" value="UniProtKB-KW"/>
</dbReference>
<evidence type="ECO:0000256" key="1">
    <source>
        <dbReference type="SAM" id="MobiDB-lite"/>
    </source>
</evidence>
<accession>A0ABN6H203</accession>
<dbReference type="InterPro" id="IPR036866">
    <property type="entry name" value="RibonucZ/Hydroxyglut_hydro"/>
</dbReference>
<feature type="domain" description="Metallo-beta-lactamase" evidence="2">
    <location>
        <begin position="72"/>
        <end position="268"/>
    </location>
</feature>
<dbReference type="PANTHER" id="PTHR15032:SF4">
    <property type="entry name" value="N-ACYL-PHOSPHATIDYLETHANOLAMINE-HYDROLYZING PHOSPHOLIPASE D"/>
    <property type="match status" value="1"/>
</dbReference>
<dbReference type="EMBL" id="AP024702">
    <property type="protein sequence ID" value="BCX47068.1"/>
    <property type="molecule type" value="Genomic_DNA"/>
</dbReference>
<protein>
    <submittedName>
        <fullName evidence="3">Hydrolase fold protein</fullName>
    </submittedName>
</protein>
<gene>
    <name evidence="3" type="ORF">HAHE_09760</name>
</gene>
<dbReference type="Proteomes" id="UP001374893">
    <property type="component" value="Chromosome"/>
</dbReference>
<name>A0ABN6H203_9BACT</name>
<dbReference type="InterPro" id="IPR001279">
    <property type="entry name" value="Metallo-B-lactamas"/>
</dbReference>
<keyword evidence="4" id="KW-1185">Reference proteome</keyword>